<accession>A0A921QKZ9</accession>
<dbReference type="PANTHER" id="PTHR31707">
    <property type="entry name" value="PECTINESTERASE"/>
    <property type="match status" value="1"/>
</dbReference>
<feature type="domain" description="Pectinesterase inhibitor" evidence="9">
    <location>
        <begin position="3"/>
        <end position="204"/>
    </location>
</feature>
<dbReference type="GO" id="GO:0042545">
    <property type="term" value="P:cell wall modification"/>
    <property type="evidence" value="ECO:0007669"/>
    <property type="project" value="UniProtKB-UniRule"/>
</dbReference>
<dbReference type="Gene3D" id="2.160.20.10">
    <property type="entry name" value="Single-stranded right-handed beta-helix, Pectin lyase-like"/>
    <property type="match status" value="1"/>
</dbReference>
<evidence type="ECO:0000313" key="11">
    <source>
        <dbReference type="Proteomes" id="UP000807115"/>
    </source>
</evidence>
<dbReference type="InterPro" id="IPR018040">
    <property type="entry name" value="Pectinesterase_Tyr_AS"/>
</dbReference>
<dbReference type="GO" id="GO:0004857">
    <property type="term" value="F:enzyme inhibitor activity"/>
    <property type="evidence" value="ECO:0007669"/>
    <property type="project" value="InterPro"/>
</dbReference>
<dbReference type="InterPro" id="IPR000070">
    <property type="entry name" value="Pectinesterase_cat"/>
</dbReference>
<dbReference type="SUPFAM" id="SSF101148">
    <property type="entry name" value="Plant invertase/pectin methylesterase inhibitor"/>
    <property type="match status" value="1"/>
</dbReference>
<comment type="catalytic activity">
    <reaction evidence="7">
        <text>[(1-&gt;4)-alpha-D-galacturonosyl methyl ester](n) + n H2O = [(1-&gt;4)-alpha-D-galacturonosyl](n) + n methanol + n H(+)</text>
        <dbReference type="Rhea" id="RHEA:22380"/>
        <dbReference type="Rhea" id="RHEA-COMP:14570"/>
        <dbReference type="Rhea" id="RHEA-COMP:14573"/>
        <dbReference type="ChEBI" id="CHEBI:15377"/>
        <dbReference type="ChEBI" id="CHEBI:15378"/>
        <dbReference type="ChEBI" id="CHEBI:17790"/>
        <dbReference type="ChEBI" id="CHEBI:140522"/>
        <dbReference type="ChEBI" id="CHEBI:140523"/>
        <dbReference type="EC" id="3.1.1.11"/>
    </reaction>
</comment>
<reference evidence="10" key="1">
    <citation type="journal article" date="2019" name="BMC Genomics">
        <title>A new reference genome for Sorghum bicolor reveals high levels of sequence similarity between sweet and grain genotypes: implications for the genetics of sugar metabolism.</title>
        <authorList>
            <person name="Cooper E.A."/>
            <person name="Brenton Z.W."/>
            <person name="Flinn B.S."/>
            <person name="Jenkins J."/>
            <person name="Shu S."/>
            <person name="Flowers D."/>
            <person name="Luo F."/>
            <person name="Wang Y."/>
            <person name="Xia P."/>
            <person name="Barry K."/>
            <person name="Daum C."/>
            <person name="Lipzen A."/>
            <person name="Yoshinaga Y."/>
            <person name="Schmutz J."/>
            <person name="Saski C."/>
            <person name="Vermerris W."/>
            <person name="Kresovich S."/>
        </authorList>
    </citation>
    <scope>NUCLEOTIDE SEQUENCE</scope>
</reference>
<proteinExistence type="inferred from homology"/>
<dbReference type="FunFam" id="1.20.140.40:FF:000020">
    <property type="entry name" value="Pectinesterase"/>
    <property type="match status" value="1"/>
</dbReference>
<dbReference type="PROSITE" id="PS00800">
    <property type="entry name" value="PECTINESTERASE_1"/>
    <property type="match status" value="1"/>
</dbReference>
<evidence type="ECO:0000256" key="4">
    <source>
        <dbReference type="ARBA" id="ARBA00022801"/>
    </source>
</evidence>
<dbReference type="SUPFAM" id="SSF51126">
    <property type="entry name" value="Pectin lyase-like"/>
    <property type="match status" value="1"/>
</dbReference>
<dbReference type="GO" id="GO:0045490">
    <property type="term" value="P:pectin catabolic process"/>
    <property type="evidence" value="ECO:0007669"/>
    <property type="project" value="UniProtKB-UniRule"/>
</dbReference>
<dbReference type="FunFam" id="2.160.20.10:FF:000001">
    <property type="entry name" value="Pectinesterase"/>
    <property type="match status" value="1"/>
</dbReference>
<dbReference type="EC" id="3.1.1.11" evidence="7"/>
<protein>
    <recommendedName>
        <fullName evidence="7">Pectinesterase</fullName>
        <ecNumber evidence="7">3.1.1.11</ecNumber>
    </recommendedName>
</protein>
<dbReference type="GO" id="GO:0030599">
    <property type="term" value="F:pectinesterase activity"/>
    <property type="evidence" value="ECO:0007669"/>
    <property type="project" value="UniProtKB-UniRule"/>
</dbReference>
<dbReference type="CDD" id="cd15799">
    <property type="entry name" value="PMEI-like_4"/>
    <property type="match status" value="1"/>
</dbReference>
<dbReference type="InterPro" id="IPR011050">
    <property type="entry name" value="Pectin_lyase_fold/virulence"/>
</dbReference>
<dbReference type="SMART" id="SM00856">
    <property type="entry name" value="PMEI"/>
    <property type="match status" value="1"/>
</dbReference>
<dbReference type="PROSITE" id="PS00503">
    <property type="entry name" value="PECTINESTERASE_2"/>
    <property type="match status" value="1"/>
</dbReference>
<evidence type="ECO:0000259" key="9">
    <source>
        <dbReference type="SMART" id="SM00856"/>
    </source>
</evidence>
<dbReference type="EMBL" id="CM027686">
    <property type="protein sequence ID" value="KAG0523833.1"/>
    <property type="molecule type" value="Genomic_DNA"/>
</dbReference>
<evidence type="ECO:0000313" key="10">
    <source>
        <dbReference type="EMBL" id="KAG0523833.1"/>
    </source>
</evidence>
<dbReference type="InterPro" id="IPR035513">
    <property type="entry name" value="Invertase/methylesterase_inhib"/>
</dbReference>
<feature type="chain" id="PRO_5038169027" description="Pectinesterase" evidence="7">
    <location>
        <begin position="31"/>
        <end position="576"/>
    </location>
</feature>
<gene>
    <name evidence="10" type="ORF">BDA96_07G157000</name>
</gene>
<comment type="function">
    <text evidence="7">Acts in the modification of cell walls via demethylesterification of cell wall pectin.</text>
</comment>
<evidence type="ECO:0000256" key="2">
    <source>
        <dbReference type="ARBA" id="ARBA00006027"/>
    </source>
</evidence>
<keyword evidence="7" id="KW-0961">Cell wall biogenesis/degradation</keyword>
<dbReference type="InterPro" id="IPR012334">
    <property type="entry name" value="Pectin_lyas_fold"/>
</dbReference>
<comment type="similarity">
    <text evidence="3">In the C-terminal section; belongs to the pectinesterase family.</text>
</comment>
<feature type="active site" evidence="6">
    <location>
        <position position="402"/>
    </location>
</feature>
<comment type="pathway">
    <text evidence="1 7">Glycan metabolism; pectin degradation; 2-dehydro-3-deoxy-D-gluconate from pectin: step 1/5.</text>
</comment>
<dbReference type="InterPro" id="IPR033131">
    <property type="entry name" value="Pectinesterase_Asp_AS"/>
</dbReference>
<dbReference type="Proteomes" id="UP000807115">
    <property type="component" value="Chromosome 7"/>
</dbReference>
<name>A0A921QKZ9_SORBI</name>
<keyword evidence="5 7" id="KW-0063">Aspartyl esterase</keyword>
<dbReference type="InterPro" id="IPR006501">
    <property type="entry name" value="Pectinesterase_inhib_dom"/>
</dbReference>
<sequence length="576" mass="60233">MASTSTFPRATAPQLLLLLVLSLLLAAASASSLLPPLNNAHPPRPSPVAKAREEGGVVSAGLISTLRETLDAIRDVASIISSFPISVGGGILGGGAGDLRLSSAVADCLDLLDLSSDELSWSMSTTTSSSDGYSPASAGAGAGAGGRVVGTGDDRSDLRSWLSGALGNQDTCKEGLDETGSPLASLVATGLDAVTSLLADGLGQVAAEEAVAASSASSRRGALGAAAPPPRWVRARERRLLQMPVGPGGLAVDAVVAQDGSGNFTTVSAAVDAAPSQSAARHVIYVKKGVYRETVEVKKKKWNLMLVGDGMGVTVISGHRSYVDGYTTYRSATVAVSGKGFIARDLTFENTAGPSKHQAVALRCDSDLSVFYRCGFEGYQDTLYAHSLRHFYRDCRVTGTVDFVFGNAAAVFQNCSLLPRRPLPDQKNSVTAQGRLDANMTTGFAFQFCNVSAHPELLLNNATAAAAAAPPTQTQTYLGRPWKQYSRVVFMQSYIGDLVRPEGWLAWDGDFALDTLYYGEYSNTGPGAGVAARVKWPGFHVMTSAAEAGNFTVAQFIEGNMWLPPTGVKYTAGLTS</sequence>
<evidence type="ECO:0000256" key="5">
    <source>
        <dbReference type="ARBA" id="ARBA00023085"/>
    </source>
</evidence>
<organism evidence="10 11">
    <name type="scientific">Sorghum bicolor</name>
    <name type="common">Sorghum</name>
    <name type="synonym">Sorghum vulgare</name>
    <dbReference type="NCBI Taxonomy" id="4558"/>
    <lineage>
        <taxon>Eukaryota</taxon>
        <taxon>Viridiplantae</taxon>
        <taxon>Streptophyta</taxon>
        <taxon>Embryophyta</taxon>
        <taxon>Tracheophyta</taxon>
        <taxon>Spermatophyta</taxon>
        <taxon>Magnoliopsida</taxon>
        <taxon>Liliopsida</taxon>
        <taxon>Poales</taxon>
        <taxon>Poaceae</taxon>
        <taxon>PACMAD clade</taxon>
        <taxon>Panicoideae</taxon>
        <taxon>Andropogonodae</taxon>
        <taxon>Andropogoneae</taxon>
        <taxon>Sorghinae</taxon>
        <taxon>Sorghum</taxon>
    </lineage>
</organism>
<keyword evidence="4 7" id="KW-0378">Hydrolase</keyword>
<keyword evidence="7" id="KW-0964">Secreted</keyword>
<evidence type="ECO:0000256" key="8">
    <source>
        <dbReference type="SAM" id="MobiDB-lite"/>
    </source>
</evidence>
<dbReference type="Gene3D" id="1.20.140.40">
    <property type="entry name" value="Invertase/pectin methylesterase inhibitor family protein"/>
    <property type="match status" value="1"/>
</dbReference>
<comment type="subcellular location">
    <subcellularLocation>
        <location evidence="7">Secreted</location>
        <location evidence="7">Cell wall</location>
    </subcellularLocation>
</comment>
<evidence type="ECO:0000256" key="1">
    <source>
        <dbReference type="ARBA" id="ARBA00005184"/>
    </source>
</evidence>
<evidence type="ECO:0000256" key="7">
    <source>
        <dbReference type="RuleBase" id="RU000589"/>
    </source>
</evidence>
<feature type="compositionally biased region" description="Low complexity" evidence="8">
    <location>
        <begin position="123"/>
        <end position="139"/>
    </location>
</feature>
<dbReference type="Pfam" id="PF04043">
    <property type="entry name" value="PMEI"/>
    <property type="match status" value="1"/>
</dbReference>
<comment type="similarity">
    <text evidence="2">In the N-terminal section; belongs to the PMEI family.</text>
</comment>
<feature type="region of interest" description="Disordered" evidence="8">
    <location>
        <begin position="123"/>
        <end position="149"/>
    </location>
</feature>
<dbReference type="Pfam" id="PF01095">
    <property type="entry name" value="Pectinesterase"/>
    <property type="match status" value="1"/>
</dbReference>
<keyword evidence="7" id="KW-0732">Signal</keyword>
<feature type="compositionally biased region" description="Gly residues" evidence="8">
    <location>
        <begin position="140"/>
        <end position="149"/>
    </location>
</feature>
<comment type="caution">
    <text evidence="10">The sequence shown here is derived from an EMBL/GenBank/DDBJ whole genome shotgun (WGS) entry which is preliminary data.</text>
</comment>
<keyword evidence="7" id="KW-0134">Cell wall</keyword>
<feature type="signal peptide" evidence="7">
    <location>
        <begin position="1"/>
        <end position="30"/>
    </location>
</feature>
<evidence type="ECO:0000256" key="6">
    <source>
        <dbReference type="PROSITE-ProRule" id="PRU10040"/>
    </source>
</evidence>
<evidence type="ECO:0000256" key="3">
    <source>
        <dbReference type="ARBA" id="ARBA00007786"/>
    </source>
</evidence>
<dbReference type="AlphaFoldDB" id="A0A921QKZ9"/>
<reference evidence="10" key="2">
    <citation type="submission" date="2020-10" db="EMBL/GenBank/DDBJ databases">
        <authorList>
            <person name="Cooper E.A."/>
            <person name="Brenton Z.W."/>
            <person name="Flinn B.S."/>
            <person name="Jenkins J."/>
            <person name="Shu S."/>
            <person name="Flowers D."/>
            <person name="Luo F."/>
            <person name="Wang Y."/>
            <person name="Xia P."/>
            <person name="Barry K."/>
            <person name="Daum C."/>
            <person name="Lipzen A."/>
            <person name="Yoshinaga Y."/>
            <person name="Schmutz J."/>
            <person name="Saski C."/>
            <person name="Vermerris W."/>
            <person name="Kresovich S."/>
        </authorList>
    </citation>
    <scope>NUCLEOTIDE SEQUENCE</scope>
</reference>